<dbReference type="PANTHER" id="PTHR31291">
    <property type="entry name" value="ALPHA-KETOGLUTARATE-DEPENDENT DIOXYGENASE FTO"/>
    <property type="match status" value="1"/>
</dbReference>
<dbReference type="InterPro" id="IPR024366">
    <property type="entry name" value="FTO_C"/>
</dbReference>
<keyword evidence="10" id="KW-0560">Oxidoreductase</keyword>
<dbReference type="EMBL" id="BFAA01003445">
    <property type="protein sequence ID" value="GCB71321.1"/>
    <property type="molecule type" value="Genomic_DNA"/>
</dbReference>
<evidence type="ECO:0000256" key="21">
    <source>
        <dbReference type="ARBA" id="ARBA00048582"/>
    </source>
</evidence>
<dbReference type="OMA" id="AVYSHSC"/>
<keyword evidence="26" id="KW-1185">Reference proteome</keyword>
<evidence type="ECO:0000256" key="18">
    <source>
        <dbReference type="ARBA" id="ARBA00046452"/>
    </source>
</evidence>
<keyword evidence="9" id="KW-0223">Dioxygenase</keyword>
<dbReference type="Pfam" id="PF12934">
    <property type="entry name" value="FTO_CTD"/>
    <property type="match status" value="1"/>
</dbReference>
<evidence type="ECO:0000313" key="25">
    <source>
        <dbReference type="EMBL" id="GCB71321.1"/>
    </source>
</evidence>
<keyword evidence="11" id="KW-0408">Iron</keyword>
<dbReference type="GO" id="GO:1990931">
    <property type="term" value="F:mRNA N6-methyladenosine dioxygenase activity"/>
    <property type="evidence" value="ECO:0007669"/>
    <property type="project" value="UniProtKB-EC"/>
</dbReference>
<organism evidence="25 26">
    <name type="scientific">Scyliorhinus torazame</name>
    <name type="common">Cloudy catshark</name>
    <name type="synonym">Catulus torazame</name>
    <dbReference type="NCBI Taxonomy" id="75743"/>
    <lineage>
        <taxon>Eukaryota</taxon>
        <taxon>Metazoa</taxon>
        <taxon>Chordata</taxon>
        <taxon>Craniata</taxon>
        <taxon>Vertebrata</taxon>
        <taxon>Chondrichthyes</taxon>
        <taxon>Elasmobranchii</taxon>
        <taxon>Galeomorphii</taxon>
        <taxon>Galeoidea</taxon>
        <taxon>Carcharhiniformes</taxon>
        <taxon>Scyliorhinidae</taxon>
        <taxon>Scyliorhinus</taxon>
    </lineage>
</organism>
<comment type="catalytic activity">
    <reaction evidence="22">
        <text>N(6)-methyladenosine in U6 snRNA + 2-oxoglutarate + O2 = adenosine in U6 snRNA + formaldehyde + succinate + CO2</text>
        <dbReference type="Rhea" id="RHEA:57900"/>
        <dbReference type="Rhea" id="RHEA-COMP:13573"/>
        <dbReference type="Rhea" id="RHEA-COMP:13574"/>
        <dbReference type="ChEBI" id="CHEBI:15379"/>
        <dbReference type="ChEBI" id="CHEBI:16526"/>
        <dbReference type="ChEBI" id="CHEBI:16810"/>
        <dbReference type="ChEBI" id="CHEBI:16842"/>
        <dbReference type="ChEBI" id="CHEBI:30031"/>
        <dbReference type="ChEBI" id="CHEBI:74411"/>
        <dbReference type="ChEBI" id="CHEBI:74449"/>
    </reaction>
</comment>
<dbReference type="GO" id="GO:0040014">
    <property type="term" value="P:regulation of multicellular organism growth"/>
    <property type="evidence" value="ECO:0007669"/>
    <property type="project" value="InterPro"/>
</dbReference>
<comment type="catalytic activity">
    <reaction evidence="23">
        <text>a 5'-end (N(7)-methyl 5'-triphosphoguanosine)-(N(6),2'-O-dimethyladenosine) in mRNA + 2-oxoglutarate + O2 = a 5'-end (N(7)-methyl 5'-triphosphoguanosine)-(2'-O-methyladenosine) in mRNA + formaldehyde + succinate + CO2</text>
        <dbReference type="Rhea" id="RHEA:57896"/>
        <dbReference type="Rhea" id="RHEA-COMP:11518"/>
        <dbReference type="Rhea" id="RHEA-COMP:11519"/>
        <dbReference type="ChEBI" id="CHEBI:15379"/>
        <dbReference type="ChEBI" id="CHEBI:16526"/>
        <dbReference type="ChEBI" id="CHEBI:16810"/>
        <dbReference type="ChEBI" id="CHEBI:16842"/>
        <dbReference type="ChEBI" id="CHEBI:30031"/>
        <dbReference type="ChEBI" id="CHEBI:85958"/>
        <dbReference type="ChEBI" id="CHEBI:85959"/>
    </reaction>
</comment>
<dbReference type="InterPro" id="IPR032868">
    <property type="entry name" value="FTO"/>
</dbReference>
<dbReference type="Gene3D" id="1.20.58.1470">
    <property type="entry name" value="FTO C-terminal domain"/>
    <property type="match status" value="1"/>
</dbReference>
<dbReference type="GO" id="GO:0008198">
    <property type="term" value="F:ferrous iron binding"/>
    <property type="evidence" value="ECO:0007669"/>
    <property type="project" value="TreeGrafter"/>
</dbReference>
<evidence type="ECO:0000256" key="22">
    <source>
        <dbReference type="ARBA" id="ARBA00049056"/>
    </source>
</evidence>
<comment type="cofactor">
    <cofactor evidence="1">
        <name>Fe(2+)</name>
        <dbReference type="ChEBI" id="CHEBI:29033"/>
    </cofactor>
</comment>
<comment type="subcellular location">
    <subcellularLocation>
        <location evidence="3">Cytoplasm</location>
    </subcellularLocation>
    <subcellularLocation>
        <location evidence="2">Nucleus speckle</location>
    </subcellularLocation>
</comment>
<dbReference type="Gene3D" id="2.60.120.590">
    <property type="entry name" value="Alpha-ketoglutarate-dependent dioxygenase AlkB-like"/>
    <property type="match status" value="1"/>
</dbReference>
<dbReference type="SMART" id="SM01223">
    <property type="entry name" value="FTO_NTD"/>
    <property type="match status" value="1"/>
</dbReference>
<evidence type="ECO:0000259" key="24">
    <source>
        <dbReference type="SMART" id="SM01223"/>
    </source>
</evidence>
<comment type="similarity">
    <text evidence="4">Belongs to the fto family.</text>
</comment>
<evidence type="ECO:0000256" key="11">
    <source>
        <dbReference type="ARBA" id="ARBA00023004"/>
    </source>
</evidence>
<keyword evidence="7" id="KW-0963">Cytoplasm</keyword>
<evidence type="ECO:0000313" key="26">
    <source>
        <dbReference type="Proteomes" id="UP000288216"/>
    </source>
</evidence>
<evidence type="ECO:0000256" key="19">
    <source>
        <dbReference type="ARBA" id="ARBA00047457"/>
    </source>
</evidence>
<dbReference type="GO" id="GO:0005737">
    <property type="term" value="C:cytoplasm"/>
    <property type="evidence" value="ECO:0007669"/>
    <property type="project" value="UniProtKB-SubCell"/>
</dbReference>
<evidence type="ECO:0000256" key="20">
    <source>
        <dbReference type="ARBA" id="ARBA00048158"/>
    </source>
</evidence>
<dbReference type="PANTHER" id="PTHR31291:SF2">
    <property type="entry name" value="ALPHA-KETOGLUTARATE-DEPENDENT DIOXYGENASE FTO"/>
    <property type="match status" value="1"/>
</dbReference>
<evidence type="ECO:0000256" key="8">
    <source>
        <dbReference type="ARBA" id="ARBA00022723"/>
    </source>
</evidence>
<comment type="catalytic activity">
    <reaction evidence="21">
        <text>a 5'-end (N(7)-methyl 5'-triphosphoguanosine)-(N(6),2'-O-dimethyladenosine) in U6 snRNA + 2-oxoglutarate + O2 = a 5'-end (N(7)-methyl 5'-triphosphoguanosine)-(2'-O-methyladenosine) in U6 snRNA + formaldehyde + succinate + CO2</text>
        <dbReference type="Rhea" id="RHEA:57904"/>
        <dbReference type="Rhea" id="RHEA-COMP:15030"/>
        <dbReference type="Rhea" id="RHEA-COMP:15031"/>
        <dbReference type="ChEBI" id="CHEBI:15379"/>
        <dbReference type="ChEBI" id="CHEBI:16526"/>
        <dbReference type="ChEBI" id="CHEBI:16810"/>
        <dbReference type="ChEBI" id="CHEBI:16842"/>
        <dbReference type="ChEBI" id="CHEBI:30031"/>
        <dbReference type="ChEBI" id="CHEBI:85958"/>
        <dbReference type="ChEBI" id="CHEBI:85959"/>
    </reaction>
</comment>
<evidence type="ECO:0000256" key="15">
    <source>
        <dbReference type="ARBA" id="ARBA00030557"/>
    </source>
</evidence>
<proteinExistence type="inferred from homology"/>
<dbReference type="Pfam" id="PF12933">
    <property type="entry name" value="FTO_NTD"/>
    <property type="match status" value="1"/>
</dbReference>
<evidence type="ECO:0000256" key="12">
    <source>
        <dbReference type="ARBA" id="ARBA00023242"/>
    </source>
</evidence>
<evidence type="ECO:0000256" key="1">
    <source>
        <dbReference type="ARBA" id="ARBA00001954"/>
    </source>
</evidence>
<evidence type="ECO:0000256" key="14">
    <source>
        <dbReference type="ARBA" id="ARBA00030546"/>
    </source>
</evidence>
<evidence type="ECO:0000256" key="6">
    <source>
        <dbReference type="ARBA" id="ARBA00013477"/>
    </source>
</evidence>
<keyword evidence="12" id="KW-0539">Nucleus</keyword>
<dbReference type="EC" id="1.14.11.53" evidence="5"/>
<comment type="caution">
    <text evidence="25">The sequence shown here is derived from an EMBL/GenBank/DDBJ whole genome shotgun (WGS) entry which is preliminary data.</text>
</comment>
<comment type="subunit">
    <text evidence="18">Monomer. May also exist as homodimer.</text>
</comment>
<evidence type="ECO:0000256" key="16">
    <source>
        <dbReference type="ARBA" id="ARBA00032169"/>
    </source>
</evidence>
<comment type="catalytic activity">
    <reaction evidence="19">
        <text>an N(1)-methyladenosine in tRNA + 2-oxoglutarate + O2 = an adenosine in tRNA + formaldehyde + succinate + CO2</text>
        <dbReference type="Rhea" id="RHEA:54576"/>
        <dbReference type="Rhea" id="RHEA-COMP:10242"/>
        <dbReference type="Rhea" id="RHEA-COMP:12312"/>
        <dbReference type="ChEBI" id="CHEBI:15379"/>
        <dbReference type="ChEBI" id="CHEBI:16526"/>
        <dbReference type="ChEBI" id="CHEBI:16810"/>
        <dbReference type="ChEBI" id="CHEBI:16842"/>
        <dbReference type="ChEBI" id="CHEBI:30031"/>
        <dbReference type="ChEBI" id="CHEBI:74411"/>
        <dbReference type="ChEBI" id="CHEBI:74491"/>
    </reaction>
</comment>
<gene>
    <name evidence="25" type="ORF">scyTo_0008808</name>
</gene>
<evidence type="ECO:0000256" key="17">
    <source>
        <dbReference type="ARBA" id="ARBA00032950"/>
    </source>
</evidence>
<evidence type="ECO:0000256" key="2">
    <source>
        <dbReference type="ARBA" id="ARBA00004324"/>
    </source>
</evidence>
<dbReference type="GO" id="GO:0006307">
    <property type="term" value="P:DNA alkylation repair"/>
    <property type="evidence" value="ECO:0007669"/>
    <property type="project" value="InterPro"/>
</dbReference>
<evidence type="ECO:0000256" key="13">
    <source>
        <dbReference type="ARBA" id="ARBA00030404"/>
    </source>
</evidence>
<keyword evidence="8" id="KW-0479">Metal-binding</keyword>
<evidence type="ECO:0000256" key="10">
    <source>
        <dbReference type="ARBA" id="ARBA00023002"/>
    </source>
</evidence>
<protein>
    <recommendedName>
        <fullName evidence="6">Alpha-ketoglutarate-dependent dioxygenase FTO</fullName>
        <ecNumber evidence="5">1.14.11.53</ecNumber>
    </recommendedName>
    <alternativeName>
        <fullName evidence="13">U6 small nuclear RNA (2'-O-methyladenosine-N(6)-)-demethylase FTO</fullName>
    </alternativeName>
    <alternativeName>
        <fullName evidence="14">U6 small nuclear RNA N(6)-methyladenosine-demethylase FTO</fullName>
    </alternativeName>
    <alternativeName>
        <fullName evidence="16">mRNA (2'-O-methyladenosine-N(6)-)-demethylase FTO</fullName>
    </alternativeName>
    <alternativeName>
        <fullName evidence="17">mRNA N(6)-methyladenosine demethylase FTO</fullName>
    </alternativeName>
    <alternativeName>
        <fullName evidence="15">tRNA N1-methyl adenine demethylase FTO</fullName>
    </alternativeName>
</protein>
<reference evidence="25 26" key="1">
    <citation type="journal article" date="2018" name="Nat. Ecol. Evol.">
        <title>Shark genomes provide insights into elasmobranch evolution and the origin of vertebrates.</title>
        <authorList>
            <person name="Hara Y"/>
            <person name="Yamaguchi K"/>
            <person name="Onimaru K"/>
            <person name="Kadota M"/>
            <person name="Koyanagi M"/>
            <person name="Keeley SD"/>
            <person name="Tatsumi K"/>
            <person name="Tanaka K"/>
            <person name="Motone F"/>
            <person name="Kageyama Y"/>
            <person name="Nozu R"/>
            <person name="Adachi N"/>
            <person name="Nishimura O"/>
            <person name="Nakagawa R"/>
            <person name="Tanegashima C"/>
            <person name="Kiyatake I"/>
            <person name="Matsumoto R"/>
            <person name="Murakumo K"/>
            <person name="Nishida K"/>
            <person name="Terakita A"/>
            <person name="Kuratani S"/>
            <person name="Sato K"/>
            <person name="Hyodo S Kuraku.S."/>
        </authorList>
    </citation>
    <scope>NUCLEOTIDE SEQUENCE [LARGE SCALE GENOMIC DNA]</scope>
</reference>
<accession>A0A401PDZ1</accession>
<dbReference type="GO" id="GO:0035516">
    <property type="term" value="F:broad specificity oxidative DNA demethylase activity"/>
    <property type="evidence" value="ECO:0007669"/>
    <property type="project" value="InterPro"/>
</dbReference>
<dbReference type="OrthoDB" id="46257at2759"/>
<dbReference type="InterPro" id="IPR037151">
    <property type="entry name" value="AlkB-like_sf"/>
</dbReference>
<name>A0A401PDZ1_SCYTO</name>
<evidence type="ECO:0000256" key="7">
    <source>
        <dbReference type="ARBA" id="ARBA00022490"/>
    </source>
</evidence>
<dbReference type="AlphaFoldDB" id="A0A401PDZ1"/>
<evidence type="ECO:0000256" key="3">
    <source>
        <dbReference type="ARBA" id="ARBA00004496"/>
    </source>
</evidence>
<dbReference type="Proteomes" id="UP000288216">
    <property type="component" value="Unassembled WGS sequence"/>
</dbReference>
<sequence length="441" mass="50603">MKRFGKCDRAKESKKQKLLKEIEDRKLPYLTPKDVQFEQLSKAKYAKLYIRRASCVPQEIHQKVQQGLTTLQDCRCFAQDLVQIKEKDVLTPVYRLLVGDPGSTYCYLNTRLFTIPWPSRGVEVKYSSDEIGEACKAIKDLNEYLHVEAMKVLLDDCSADVEEIGFVAKAATSTLIKDSGSMKDGTYQSKQSSTSAVLKDRTSFNVTLLNYMDPSRMKYLKEEPYFGMGKMAVSWHHDENLVERSTVAVYNYSCDDLGPAADESNTSTKGRDPAVWHVGLKIAWDIATPGLAFPLDPGDCYFMLDDLNMTHQHCVLSGMQPRFSSTHRVAECSSGTLDYIFQRCDVAMKNLQKDPMLGIPSLISLELDSVKQTEEIHNEVEFEWLRQFWFQGKRSAKASDWWFEPMALLEKSWREMEQMVRFHIMMLIMLAEKGYCIILRL</sequence>
<dbReference type="InterPro" id="IPR024367">
    <property type="entry name" value="FTO_cat_dom"/>
</dbReference>
<evidence type="ECO:0000256" key="5">
    <source>
        <dbReference type="ARBA" id="ARBA00012931"/>
    </source>
</evidence>
<evidence type="ECO:0000256" key="23">
    <source>
        <dbReference type="ARBA" id="ARBA00049565"/>
    </source>
</evidence>
<dbReference type="GO" id="GO:0042245">
    <property type="term" value="P:RNA repair"/>
    <property type="evidence" value="ECO:0007669"/>
    <property type="project" value="InterPro"/>
</dbReference>
<feature type="domain" description="Alpha-ketoglutarate-dependent dioxygenase FTO catalytic" evidence="24">
    <location>
        <begin position="34"/>
        <end position="332"/>
    </location>
</feature>
<evidence type="ECO:0000256" key="4">
    <source>
        <dbReference type="ARBA" id="ARBA00006264"/>
    </source>
</evidence>
<comment type="catalytic activity">
    <reaction evidence="20">
        <text>an N(6)-methyladenosine in mRNA + 2-oxoglutarate + O2 = an adenosine in mRNA + formaldehyde + succinate + CO2</text>
        <dbReference type="Rhea" id="RHEA:49520"/>
        <dbReference type="Rhea" id="RHEA-COMP:12414"/>
        <dbReference type="Rhea" id="RHEA-COMP:12417"/>
        <dbReference type="ChEBI" id="CHEBI:15379"/>
        <dbReference type="ChEBI" id="CHEBI:16526"/>
        <dbReference type="ChEBI" id="CHEBI:16810"/>
        <dbReference type="ChEBI" id="CHEBI:16842"/>
        <dbReference type="ChEBI" id="CHEBI:30031"/>
        <dbReference type="ChEBI" id="CHEBI:74411"/>
        <dbReference type="ChEBI" id="CHEBI:74449"/>
        <dbReference type="EC" id="1.14.11.53"/>
    </reaction>
</comment>
<evidence type="ECO:0000256" key="9">
    <source>
        <dbReference type="ARBA" id="ARBA00022964"/>
    </source>
</evidence>
<dbReference type="InterPro" id="IPR038413">
    <property type="entry name" value="FTO_C_sf"/>
</dbReference>
<dbReference type="GO" id="GO:0016607">
    <property type="term" value="C:nuclear speck"/>
    <property type="evidence" value="ECO:0007669"/>
    <property type="project" value="UniProtKB-SubCell"/>
</dbReference>
<dbReference type="STRING" id="75743.A0A401PDZ1"/>